<keyword evidence="8" id="KW-1185">Reference proteome</keyword>
<evidence type="ECO:0000256" key="1">
    <source>
        <dbReference type="ARBA" id="ARBA00010062"/>
    </source>
</evidence>
<dbReference type="InterPro" id="IPR028081">
    <property type="entry name" value="Leu-bd"/>
</dbReference>
<keyword evidence="4" id="KW-0029">Amino-acid transport</keyword>
<comment type="caution">
    <text evidence="7">The sequence shown here is derived from an EMBL/GenBank/DDBJ whole genome shotgun (WGS) entry which is preliminary data.</text>
</comment>
<proteinExistence type="inferred from homology"/>
<dbReference type="PATRIC" id="fig|1515334.3.peg.5550"/>
<organism evidence="7 8">
    <name type="scientific">Mameliella alba</name>
    <dbReference type="NCBI Taxonomy" id="561184"/>
    <lineage>
        <taxon>Bacteria</taxon>
        <taxon>Pseudomonadati</taxon>
        <taxon>Pseudomonadota</taxon>
        <taxon>Alphaproteobacteria</taxon>
        <taxon>Rhodobacterales</taxon>
        <taxon>Roseobacteraceae</taxon>
        <taxon>Mameliella</taxon>
    </lineage>
</organism>
<dbReference type="RefSeq" id="WP_043146919.1">
    <property type="nucleotide sequence ID" value="NZ_JSUQ01000036.1"/>
</dbReference>
<dbReference type="AlphaFoldDB" id="A0A0B3RQ47"/>
<feature type="domain" description="Leucine-binding protein" evidence="6">
    <location>
        <begin position="28"/>
        <end position="376"/>
    </location>
</feature>
<protein>
    <submittedName>
        <fullName evidence="7">Putative branched-chain amino acid transporter substrate-binding protein</fullName>
    </submittedName>
</protein>
<dbReference type="OrthoDB" id="9786833at2"/>
<dbReference type="InterPro" id="IPR000709">
    <property type="entry name" value="Leu_Ile_Val-bd"/>
</dbReference>
<gene>
    <name evidence="7" type="ORF">OA50_05550</name>
</gene>
<dbReference type="InterPro" id="IPR028082">
    <property type="entry name" value="Peripla_BP_I"/>
</dbReference>
<accession>A0A0B3RQ47</accession>
<keyword evidence="2" id="KW-0813">Transport</keyword>
<dbReference type="Pfam" id="PF13458">
    <property type="entry name" value="Peripla_BP_6"/>
    <property type="match status" value="1"/>
</dbReference>
<dbReference type="Gene3D" id="3.40.50.2300">
    <property type="match status" value="2"/>
</dbReference>
<dbReference type="PRINTS" id="PR00337">
    <property type="entry name" value="LEUILEVALBP"/>
</dbReference>
<evidence type="ECO:0000259" key="6">
    <source>
        <dbReference type="Pfam" id="PF13458"/>
    </source>
</evidence>
<reference evidence="7 8" key="1">
    <citation type="submission" date="2014-10" db="EMBL/GenBank/DDBJ databases">
        <title>Genome sequence of Ponticoccus sp. strain UMTAT08 isolated from clonal culture of toxic dinoflagellate Alexandrium tamiyavanichii.</title>
        <authorList>
            <person name="Gan H.Y."/>
            <person name="Muhd D.-D."/>
            <person name="Mohd Noor M.E."/>
            <person name="Yeong Y.S."/>
            <person name="Usup G."/>
        </authorList>
    </citation>
    <scope>NUCLEOTIDE SEQUENCE [LARGE SCALE GENOMIC DNA]</scope>
    <source>
        <strain evidence="7 8">UMTAT08</strain>
    </source>
</reference>
<evidence type="ECO:0000256" key="5">
    <source>
        <dbReference type="SAM" id="SignalP"/>
    </source>
</evidence>
<feature type="chain" id="PRO_5002082671" evidence="5">
    <location>
        <begin position="26"/>
        <end position="400"/>
    </location>
</feature>
<dbReference type="EMBL" id="JSUQ01000036">
    <property type="protein sequence ID" value="KHQ49927.1"/>
    <property type="molecule type" value="Genomic_DNA"/>
</dbReference>
<dbReference type="Proteomes" id="UP000030960">
    <property type="component" value="Unassembled WGS sequence"/>
</dbReference>
<comment type="similarity">
    <text evidence="1">Belongs to the leucine-binding protein family.</text>
</comment>
<sequence>MNRRTILGTVAALTLATGLAGTALAQDTLKIGAVGPKTGPLAGGAEVSFWPNVQLWAHDVNAAGGIDVGGTKYMVEIIEYDDQTNPGETIKAVQRLATQDKADFVLAPYSTGLNIASAPIFQRYGYPMITHTAISDQIEDLSNKFPNMYFLLGGATGLAGGVVEVLSDMREAGEIGSTVAMVNVADAFGIELAEAARPRMAEAGFEIVYDNSYPLGTQDLSPVIKGAKAAEPDAFVAFSYPPDTFGLTEQAKIAGLAPKAFYTAVATAFPAYAGRFGAAAEGILGAGGIHADGDAFKEYAARHMEVTGQAPDFWASAPTYASFQILQMAIEGAGTTDREKVAEYIAANSFDTIIGPIDWDENNANAKYWTVGQWQGGVFKGVASTGRDGAVAAMPKTGWE</sequence>
<evidence type="ECO:0000256" key="2">
    <source>
        <dbReference type="ARBA" id="ARBA00022448"/>
    </source>
</evidence>
<dbReference type="SUPFAM" id="SSF53822">
    <property type="entry name" value="Periplasmic binding protein-like I"/>
    <property type="match status" value="1"/>
</dbReference>
<name>A0A0B3RQ47_9RHOB</name>
<feature type="signal peptide" evidence="5">
    <location>
        <begin position="1"/>
        <end position="25"/>
    </location>
</feature>
<dbReference type="STRING" id="561184.SAMN05216376_11128"/>
<dbReference type="PANTHER" id="PTHR30483:SF37">
    <property type="entry name" value="ABC TRANSPORTER SUBSTRATE-BINDING PROTEIN"/>
    <property type="match status" value="1"/>
</dbReference>
<keyword evidence="3 5" id="KW-0732">Signal</keyword>
<evidence type="ECO:0000256" key="4">
    <source>
        <dbReference type="ARBA" id="ARBA00022970"/>
    </source>
</evidence>
<evidence type="ECO:0000256" key="3">
    <source>
        <dbReference type="ARBA" id="ARBA00022729"/>
    </source>
</evidence>
<dbReference type="CDD" id="cd06338">
    <property type="entry name" value="PBP1_ABC_ligand_binding-like"/>
    <property type="match status" value="1"/>
</dbReference>
<dbReference type="GO" id="GO:0006865">
    <property type="term" value="P:amino acid transport"/>
    <property type="evidence" value="ECO:0007669"/>
    <property type="project" value="UniProtKB-KW"/>
</dbReference>
<dbReference type="PANTHER" id="PTHR30483">
    <property type="entry name" value="LEUCINE-SPECIFIC-BINDING PROTEIN"/>
    <property type="match status" value="1"/>
</dbReference>
<evidence type="ECO:0000313" key="8">
    <source>
        <dbReference type="Proteomes" id="UP000030960"/>
    </source>
</evidence>
<evidence type="ECO:0000313" key="7">
    <source>
        <dbReference type="EMBL" id="KHQ49927.1"/>
    </source>
</evidence>
<dbReference type="InterPro" id="IPR051010">
    <property type="entry name" value="BCAA_transport"/>
</dbReference>